<keyword evidence="1" id="KW-1133">Transmembrane helix</keyword>
<proteinExistence type="predicted"/>
<dbReference type="AlphaFoldDB" id="R7RR92"/>
<sequence>MLIYILTLLLLGFNILICCHFILNSILKSNYSSVLKIDKNNIEDIL</sequence>
<reference evidence="2" key="1">
    <citation type="submission" date="2013-03" db="EMBL/GenBank/DDBJ databases">
        <title>Draft genome sequence of the hydrogen-ethanol-producing anaerobic alkalithermophilic Caloramator celere.</title>
        <authorList>
            <person name="Ciranna A."/>
            <person name="Larjo A."/>
            <person name="Kivisto A."/>
            <person name="Santala V."/>
            <person name="Roos C."/>
            <person name="Karp M."/>
        </authorList>
    </citation>
    <scope>NUCLEOTIDE SEQUENCE [LARGE SCALE GENOMIC DNA]</scope>
    <source>
        <strain evidence="2">DSM 8682</strain>
    </source>
</reference>
<keyword evidence="1" id="KW-0472">Membrane</keyword>
<evidence type="ECO:0000256" key="1">
    <source>
        <dbReference type="SAM" id="Phobius"/>
    </source>
</evidence>
<dbReference type="RefSeq" id="WP_018661246.1">
    <property type="nucleotide sequence ID" value="NZ_HF952018.1"/>
</dbReference>
<evidence type="ECO:0000313" key="2">
    <source>
        <dbReference type="EMBL" id="CDF57780.1"/>
    </source>
</evidence>
<protein>
    <submittedName>
        <fullName evidence="2">Uncharacterized protein</fullName>
    </submittedName>
</protein>
<accession>R7RR92</accession>
<organism evidence="2 3">
    <name type="scientific">Thermobrachium celere DSM 8682</name>
    <dbReference type="NCBI Taxonomy" id="941824"/>
    <lineage>
        <taxon>Bacteria</taxon>
        <taxon>Bacillati</taxon>
        <taxon>Bacillota</taxon>
        <taxon>Clostridia</taxon>
        <taxon>Eubacteriales</taxon>
        <taxon>Clostridiaceae</taxon>
        <taxon>Thermobrachium</taxon>
    </lineage>
</organism>
<name>R7RR92_9CLOT</name>
<feature type="transmembrane region" description="Helical" evidence="1">
    <location>
        <begin position="6"/>
        <end position="27"/>
    </location>
</feature>
<keyword evidence="3" id="KW-1185">Reference proteome</keyword>
<dbReference type="EMBL" id="CAVN010000090">
    <property type="protein sequence ID" value="CDF57780.1"/>
    <property type="molecule type" value="Genomic_DNA"/>
</dbReference>
<evidence type="ECO:0000313" key="3">
    <source>
        <dbReference type="Proteomes" id="UP000014923"/>
    </source>
</evidence>
<comment type="caution">
    <text evidence="2">The sequence shown here is derived from an EMBL/GenBank/DDBJ whole genome shotgun (WGS) entry which is preliminary data.</text>
</comment>
<dbReference type="HOGENOM" id="CLU_3190085_0_0_9"/>
<keyword evidence="1" id="KW-0812">Transmembrane</keyword>
<gene>
    <name evidence="2" type="ORF">TCEL_01694</name>
</gene>
<dbReference type="Proteomes" id="UP000014923">
    <property type="component" value="Unassembled WGS sequence"/>
</dbReference>